<organism evidence="1">
    <name type="scientific">marine sediment metagenome</name>
    <dbReference type="NCBI Taxonomy" id="412755"/>
    <lineage>
        <taxon>unclassified sequences</taxon>
        <taxon>metagenomes</taxon>
        <taxon>ecological metagenomes</taxon>
    </lineage>
</organism>
<name>A0A0F9GRQ7_9ZZZZ</name>
<protein>
    <submittedName>
        <fullName evidence="1">Uncharacterized protein</fullName>
    </submittedName>
</protein>
<proteinExistence type="predicted"/>
<evidence type="ECO:0000313" key="1">
    <source>
        <dbReference type="EMBL" id="KKM01509.1"/>
    </source>
</evidence>
<feature type="non-terminal residue" evidence="1">
    <location>
        <position position="1"/>
    </location>
</feature>
<dbReference type="AlphaFoldDB" id="A0A0F9GRQ7"/>
<accession>A0A0F9GRQ7</accession>
<gene>
    <name evidence="1" type="ORF">LCGC14_1793670</name>
</gene>
<sequence>TELWKEMRAKYTYHEMYYRAWVGSLSPDENKIFWLFAAGHEFKVWCMQRFLVELKEIMSSVSKA</sequence>
<reference evidence="1" key="1">
    <citation type="journal article" date="2015" name="Nature">
        <title>Complex archaea that bridge the gap between prokaryotes and eukaryotes.</title>
        <authorList>
            <person name="Spang A."/>
            <person name="Saw J.H."/>
            <person name="Jorgensen S.L."/>
            <person name="Zaremba-Niedzwiedzka K."/>
            <person name="Martijn J."/>
            <person name="Lind A.E."/>
            <person name="van Eijk R."/>
            <person name="Schleper C."/>
            <person name="Guy L."/>
            <person name="Ettema T.J."/>
        </authorList>
    </citation>
    <scope>NUCLEOTIDE SEQUENCE</scope>
</reference>
<dbReference type="EMBL" id="LAZR01017177">
    <property type="protein sequence ID" value="KKM01509.1"/>
    <property type="molecule type" value="Genomic_DNA"/>
</dbReference>
<comment type="caution">
    <text evidence="1">The sequence shown here is derived from an EMBL/GenBank/DDBJ whole genome shotgun (WGS) entry which is preliminary data.</text>
</comment>